<proteinExistence type="predicted"/>
<evidence type="ECO:0000313" key="1">
    <source>
        <dbReference type="EMBL" id="OGD95710.1"/>
    </source>
</evidence>
<protein>
    <submittedName>
        <fullName evidence="1">Uncharacterized protein</fullName>
    </submittedName>
</protein>
<name>A0A1F5GUX6_9BACT</name>
<sequence length="82" mass="9333">MFPKTAIAVSGKRIRLTEERWNHIEERHPEVAGKLPEILTTIAEPDMSSSALAERHISDSTCARLIYNNSWLGRRVSCDKKI</sequence>
<dbReference type="Proteomes" id="UP000178336">
    <property type="component" value="Unassembled WGS sequence"/>
</dbReference>
<comment type="caution">
    <text evidence="1">The sequence shown here is derived from an EMBL/GenBank/DDBJ whole genome shotgun (WGS) entry which is preliminary data.</text>
</comment>
<evidence type="ECO:0000313" key="2">
    <source>
        <dbReference type="Proteomes" id="UP000178336"/>
    </source>
</evidence>
<gene>
    <name evidence="1" type="ORF">A3A48_03100</name>
</gene>
<organism evidence="1 2">
    <name type="scientific">Candidatus Curtissbacteria bacterium RIFCSPLOWO2_01_FULL_37_9</name>
    <dbReference type="NCBI Taxonomy" id="1797724"/>
    <lineage>
        <taxon>Bacteria</taxon>
        <taxon>Candidatus Curtissiibacteriota</taxon>
    </lineage>
</organism>
<accession>A0A1F5GUX6</accession>
<dbReference type="EMBL" id="MFBN01000012">
    <property type="protein sequence ID" value="OGD95710.1"/>
    <property type="molecule type" value="Genomic_DNA"/>
</dbReference>
<reference evidence="1 2" key="1">
    <citation type="journal article" date="2016" name="Nat. Commun.">
        <title>Thousands of microbial genomes shed light on interconnected biogeochemical processes in an aquifer system.</title>
        <authorList>
            <person name="Anantharaman K."/>
            <person name="Brown C.T."/>
            <person name="Hug L.A."/>
            <person name="Sharon I."/>
            <person name="Castelle C.J."/>
            <person name="Probst A.J."/>
            <person name="Thomas B.C."/>
            <person name="Singh A."/>
            <person name="Wilkins M.J."/>
            <person name="Karaoz U."/>
            <person name="Brodie E.L."/>
            <person name="Williams K.H."/>
            <person name="Hubbard S.S."/>
            <person name="Banfield J.F."/>
        </authorList>
    </citation>
    <scope>NUCLEOTIDE SEQUENCE [LARGE SCALE GENOMIC DNA]</scope>
</reference>
<dbReference type="AlphaFoldDB" id="A0A1F5GUX6"/>